<reference evidence="3 4" key="1">
    <citation type="submission" date="2018-12" db="EMBL/GenBank/DDBJ databases">
        <authorList>
            <consortium name="Pathogen Informatics"/>
        </authorList>
    </citation>
    <scope>NUCLEOTIDE SEQUENCE [LARGE SCALE GENOMIC DNA]</scope>
    <source>
        <strain evidence="3 4">NCTC12967</strain>
    </source>
</reference>
<organism evidence="3 4">
    <name type="scientific">Arachnia propionica</name>
    <dbReference type="NCBI Taxonomy" id="1750"/>
    <lineage>
        <taxon>Bacteria</taxon>
        <taxon>Bacillati</taxon>
        <taxon>Actinomycetota</taxon>
        <taxon>Actinomycetes</taxon>
        <taxon>Propionibacteriales</taxon>
        <taxon>Propionibacteriaceae</taxon>
        <taxon>Arachnia</taxon>
    </lineage>
</organism>
<dbReference type="SUPFAM" id="SSF46785">
    <property type="entry name" value="Winged helix' DNA-binding domain"/>
    <property type="match status" value="1"/>
</dbReference>
<dbReference type="OrthoDB" id="3186544at2"/>
<dbReference type="AlphaFoldDB" id="A0A3N4D1G2"/>
<reference evidence="2" key="2">
    <citation type="submission" date="2021-03" db="EMBL/GenBank/DDBJ databases">
        <title>Human Oral Microbial Genomes.</title>
        <authorList>
            <person name="Johnston C.D."/>
            <person name="Chen T."/>
            <person name="Dewhirst F.E."/>
        </authorList>
    </citation>
    <scope>NUCLEOTIDE SEQUENCE</scope>
    <source>
        <strain evidence="2">F0714</strain>
    </source>
</reference>
<dbReference type="RefSeq" id="WP_014846891.1">
    <property type="nucleotide sequence ID" value="NZ_CP040007.1"/>
</dbReference>
<evidence type="ECO:0000313" key="2">
    <source>
        <dbReference type="EMBL" id="QUC12312.1"/>
    </source>
</evidence>
<dbReference type="Pfam" id="PF03551">
    <property type="entry name" value="PadR"/>
    <property type="match status" value="1"/>
</dbReference>
<evidence type="ECO:0000313" key="4">
    <source>
        <dbReference type="Proteomes" id="UP000273044"/>
    </source>
</evidence>
<dbReference type="PANTHER" id="PTHR43252:SF2">
    <property type="entry name" value="TRANSCRIPTION REGULATOR, PADR-LIKE FAMILY"/>
    <property type="match status" value="1"/>
</dbReference>
<evidence type="ECO:0000313" key="3">
    <source>
        <dbReference type="EMBL" id="VEH70533.1"/>
    </source>
</evidence>
<dbReference type="Proteomes" id="UP000273044">
    <property type="component" value="Chromosome"/>
</dbReference>
<dbReference type="Proteomes" id="UP000677180">
    <property type="component" value="Chromosome"/>
</dbReference>
<dbReference type="InterPro" id="IPR005149">
    <property type="entry name" value="Tscrpt_reg_PadR_N"/>
</dbReference>
<name>A0A3N4D1G2_9ACTN</name>
<proteinExistence type="predicted"/>
<dbReference type="InterPro" id="IPR036390">
    <property type="entry name" value="WH_DNA-bd_sf"/>
</dbReference>
<evidence type="ECO:0000259" key="1">
    <source>
        <dbReference type="Pfam" id="PF03551"/>
    </source>
</evidence>
<dbReference type="InterPro" id="IPR036388">
    <property type="entry name" value="WH-like_DNA-bd_sf"/>
</dbReference>
<accession>A0A3N4D1G2</accession>
<dbReference type="Gene3D" id="1.10.10.10">
    <property type="entry name" value="Winged helix-like DNA-binding domain superfamily/Winged helix DNA-binding domain"/>
    <property type="match status" value="1"/>
</dbReference>
<dbReference type="EMBL" id="CP072385">
    <property type="protein sequence ID" value="QUC12312.1"/>
    <property type="molecule type" value="Genomic_DNA"/>
</dbReference>
<keyword evidence="4" id="KW-1185">Reference proteome</keyword>
<protein>
    <submittedName>
        <fullName evidence="2">Helix-turn-helix transcriptional regulator</fullName>
    </submittedName>
    <submittedName>
        <fullName evidence="3">Transcriptional regulator PadR-like family</fullName>
    </submittedName>
</protein>
<dbReference type="OMA" id="FEMRDIA"/>
<dbReference type="EMBL" id="LR134406">
    <property type="protein sequence ID" value="VEH70533.1"/>
    <property type="molecule type" value="Genomic_DNA"/>
</dbReference>
<gene>
    <name evidence="2" type="ORF">J5A53_06435</name>
    <name evidence="3" type="ORF">NCTC12967_01833</name>
</gene>
<sequence>MKPSESDHSLRPVSFIVLGMLATAGPMTSYELEHNARISVGFFWPFPHSQLYAEPRKLVEAGLVDVESEEGGRRRRVYSITEDGLRALRGWLQRPADAAQTRDPALLQLFFADADPAIVGPLARRKVAELESRLEFLERDDLGGDRPHHRMVLAWGRAQTRSNLEFWRSIAEEAE</sequence>
<dbReference type="PANTHER" id="PTHR43252">
    <property type="entry name" value="TRANSCRIPTIONAL REGULATOR YQJI"/>
    <property type="match status" value="1"/>
</dbReference>
<dbReference type="GeneID" id="64407287"/>
<feature type="domain" description="Transcription regulator PadR N-terminal" evidence="1">
    <location>
        <begin position="17"/>
        <end position="89"/>
    </location>
</feature>